<dbReference type="Proteomes" id="UP000027604">
    <property type="component" value="Chromosome I"/>
</dbReference>
<organism evidence="1 2">
    <name type="scientific">Janthinobacterium agaricidamnosum NBRC 102515 = DSM 9628</name>
    <dbReference type="NCBI Taxonomy" id="1349767"/>
    <lineage>
        <taxon>Bacteria</taxon>
        <taxon>Pseudomonadati</taxon>
        <taxon>Pseudomonadota</taxon>
        <taxon>Betaproteobacteria</taxon>
        <taxon>Burkholderiales</taxon>
        <taxon>Oxalobacteraceae</taxon>
        <taxon>Janthinobacterium</taxon>
    </lineage>
</organism>
<dbReference type="STRING" id="1349767.GJA_2746"/>
<proteinExistence type="predicted"/>
<dbReference type="EMBL" id="HG322949">
    <property type="protein sequence ID" value="CDG83377.1"/>
    <property type="molecule type" value="Genomic_DNA"/>
</dbReference>
<dbReference type="PATRIC" id="fig|1349767.4.peg.4473"/>
<accession>W0V7X4</accession>
<dbReference type="Gene3D" id="2.40.160.10">
    <property type="entry name" value="Porin"/>
    <property type="match status" value="1"/>
</dbReference>
<reference evidence="1 2" key="1">
    <citation type="journal article" date="2015" name="Genome Announc.">
        <title>Genome Sequence of Mushroom Soft-Rot Pathogen Janthinobacterium agaricidamnosum.</title>
        <authorList>
            <person name="Graupner K."/>
            <person name="Lackner G."/>
            <person name="Hertweck C."/>
        </authorList>
    </citation>
    <scope>NUCLEOTIDE SEQUENCE [LARGE SCALE GENOMIC DNA]</scope>
    <source>
        <strain evidence="2">NBRC 102515 / DSM 9628</strain>
    </source>
</reference>
<evidence type="ECO:0000313" key="1">
    <source>
        <dbReference type="EMBL" id="CDG83377.1"/>
    </source>
</evidence>
<dbReference type="HOGENOM" id="CLU_1832457_0_0_4"/>
<protein>
    <submittedName>
        <fullName evidence="1">Uncharacterized domain protein</fullName>
    </submittedName>
</protein>
<keyword evidence="2" id="KW-1185">Reference proteome</keyword>
<gene>
    <name evidence="1" type="ORF">GJA_2746</name>
</gene>
<dbReference type="AlphaFoldDB" id="W0V7X4"/>
<name>W0V7X4_9BURK</name>
<evidence type="ECO:0000313" key="2">
    <source>
        <dbReference type="Proteomes" id="UP000027604"/>
    </source>
</evidence>
<dbReference type="InterPro" id="IPR023614">
    <property type="entry name" value="Porin_dom_sf"/>
</dbReference>
<sequence length="140" mass="15364">MALATALLATGFAQASGVDWRGKIDLRAVESDTDQSWTDSGLGKSRYDRHSSRFSLGQAVLRGDLDLLDTVNGAVLLSASDQHHGVVDIQEAWLGWNPLPSGAWKMRVKAGYFFPPTSVEVEYGGIDWTPGPHHFQCRHQ</sequence>
<dbReference type="KEGG" id="jag:GJA_2746"/>